<dbReference type="EMBL" id="CP064781">
    <property type="protein sequence ID" value="QRJ64021.1"/>
    <property type="molecule type" value="Genomic_DNA"/>
</dbReference>
<dbReference type="PANTHER" id="PTHR43542">
    <property type="entry name" value="METHYLTRANSFERASE"/>
    <property type="match status" value="1"/>
</dbReference>
<evidence type="ECO:0000313" key="4">
    <source>
        <dbReference type="Proteomes" id="UP000663444"/>
    </source>
</evidence>
<evidence type="ECO:0000256" key="1">
    <source>
        <dbReference type="ARBA" id="ARBA00022603"/>
    </source>
</evidence>
<dbReference type="Pfam" id="PF03602">
    <property type="entry name" value="Cons_hypoth95"/>
    <property type="match status" value="1"/>
</dbReference>
<dbReference type="SUPFAM" id="SSF53335">
    <property type="entry name" value="S-adenosyl-L-methionine-dependent methyltransferases"/>
    <property type="match status" value="1"/>
</dbReference>
<protein>
    <submittedName>
        <fullName evidence="3">16S rRNA (Guanine(966)-N(2))-methyltransferase RsmD</fullName>
        <ecNumber evidence="3">2.1.1.171</ecNumber>
    </submittedName>
</protein>
<dbReference type="PANTHER" id="PTHR43542:SF1">
    <property type="entry name" value="METHYLTRANSFERASE"/>
    <property type="match status" value="1"/>
</dbReference>
<dbReference type="CDD" id="cd02440">
    <property type="entry name" value="AdoMet_MTases"/>
    <property type="match status" value="1"/>
</dbReference>
<dbReference type="RefSeq" id="WP_203387552.1">
    <property type="nucleotide sequence ID" value="NZ_CP064781.1"/>
</dbReference>
<dbReference type="GO" id="GO:0003676">
    <property type="term" value="F:nucleic acid binding"/>
    <property type="evidence" value="ECO:0007669"/>
    <property type="project" value="InterPro"/>
</dbReference>
<dbReference type="PIRSF" id="PIRSF004553">
    <property type="entry name" value="CHP00095"/>
    <property type="match status" value="1"/>
</dbReference>
<dbReference type="EC" id="2.1.1.171" evidence="3"/>
<dbReference type="KEGG" id="ares:IWH25_01265"/>
<dbReference type="NCBIfam" id="TIGR00095">
    <property type="entry name" value="16S rRNA (guanine(966)-N(2))-methyltransferase RsmD"/>
    <property type="match status" value="1"/>
</dbReference>
<evidence type="ECO:0000313" key="3">
    <source>
        <dbReference type="EMBL" id="QRJ64021.1"/>
    </source>
</evidence>
<keyword evidence="2 3" id="KW-0808">Transferase</keyword>
<reference evidence="3" key="1">
    <citation type="submission" date="2020-11" db="EMBL/GenBank/DDBJ databases">
        <title>Azospira restricta DSM 18626 genome sequence.</title>
        <authorList>
            <person name="Moe W.M."/>
        </authorList>
    </citation>
    <scope>NUCLEOTIDE SEQUENCE</scope>
    <source>
        <strain evidence="3">DSM 18626</strain>
    </source>
</reference>
<dbReference type="InterPro" id="IPR029063">
    <property type="entry name" value="SAM-dependent_MTases_sf"/>
</dbReference>
<name>A0A974SPE1_9RHOO</name>
<dbReference type="Gene3D" id="3.40.50.150">
    <property type="entry name" value="Vaccinia Virus protein VP39"/>
    <property type="match status" value="1"/>
</dbReference>
<dbReference type="Proteomes" id="UP000663444">
    <property type="component" value="Chromosome"/>
</dbReference>
<proteinExistence type="predicted"/>
<evidence type="ECO:0000256" key="2">
    <source>
        <dbReference type="ARBA" id="ARBA00022679"/>
    </source>
</evidence>
<dbReference type="GO" id="GO:0052913">
    <property type="term" value="F:16S rRNA (guanine(966)-N(2))-methyltransferase activity"/>
    <property type="evidence" value="ECO:0007669"/>
    <property type="project" value="UniProtKB-EC"/>
</dbReference>
<gene>
    <name evidence="3" type="primary">rsmD</name>
    <name evidence="3" type="ORF">IWH25_01265</name>
</gene>
<sequence>MKPPGKRAAADGGGQLRIIGGEWRRRVLRFPGGEGLRPTPDRVRETLFNWLGQELSGLSCLDLFAGSGALGLEAASRGADRVVLVEREPKAAAALAANVRLLGAGGKVELVCQDALKFAVSTPLAFDVIFLDPPYRQGWIEKLCPLLPRLANPDAVLYVEAESPQDGIGDWRTVRRGQAGQVFYHLMRRESPQDAESSRSDLPGHL</sequence>
<keyword evidence="1 3" id="KW-0489">Methyltransferase</keyword>
<keyword evidence="4" id="KW-1185">Reference proteome</keyword>
<dbReference type="InterPro" id="IPR004398">
    <property type="entry name" value="RNA_MeTrfase_RsmD"/>
</dbReference>
<dbReference type="AlphaFoldDB" id="A0A974SPE1"/>
<accession>A0A974SPE1</accession>
<dbReference type="InterPro" id="IPR002052">
    <property type="entry name" value="DNA_methylase_N6_adenine_CS"/>
</dbReference>
<dbReference type="PROSITE" id="PS00092">
    <property type="entry name" value="N6_MTASE"/>
    <property type="match status" value="1"/>
</dbReference>
<organism evidence="3 4">
    <name type="scientific">Azospira restricta</name>
    <dbReference type="NCBI Taxonomy" id="404405"/>
    <lineage>
        <taxon>Bacteria</taxon>
        <taxon>Pseudomonadati</taxon>
        <taxon>Pseudomonadota</taxon>
        <taxon>Betaproteobacteria</taxon>
        <taxon>Rhodocyclales</taxon>
        <taxon>Rhodocyclaceae</taxon>
        <taxon>Azospira</taxon>
    </lineage>
</organism>